<name>H9UGR6_SPIAZ</name>
<feature type="transmembrane region" description="Helical" evidence="17">
    <location>
        <begin position="161"/>
        <end position="182"/>
    </location>
</feature>
<dbReference type="Gene3D" id="1.20.120.160">
    <property type="entry name" value="HPT domain"/>
    <property type="match status" value="1"/>
</dbReference>
<dbReference type="InterPro" id="IPR024041">
    <property type="entry name" value="NH4_transpt_AmtB-like_dom"/>
</dbReference>
<dbReference type="FunFam" id="3.30.565.10:FF:000016">
    <property type="entry name" value="Chemotaxis protein CheA, putative"/>
    <property type="match status" value="1"/>
</dbReference>
<dbReference type="InterPro" id="IPR036641">
    <property type="entry name" value="HPT_dom_sf"/>
</dbReference>
<dbReference type="InterPro" id="IPR001905">
    <property type="entry name" value="Ammonium_transpt"/>
</dbReference>
<evidence type="ECO:0000256" key="16">
    <source>
        <dbReference type="SAM" id="Coils"/>
    </source>
</evidence>
<dbReference type="GO" id="GO:0016020">
    <property type="term" value="C:membrane"/>
    <property type="evidence" value="ECO:0007669"/>
    <property type="project" value="UniProtKB-SubCell"/>
</dbReference>
<evidence type="ECO:0000256" key="13">
    <source>
        <dbReference type="ARBA" id="ARBA00023136"/>
    </source>
</evidence>
<evidence type="ECO:0000313" key="22">
    <source>
        <dbReference type="Proteomes" id="UP000007383"/>
    </source>
</evidence>
<evidence type="ECO:0000313" key="21">
    <source>
        <dbReference type="EMBL" id="AFG36709.1"/>
    </source>
</evidence>
<dbReference type="InterPro" id="IPR005467">
    <property type="entry name" value="His_kinase_dom"/>
</dbReference>
<keyword evidence="5" id="KW-0813">Transport</keyword>
<dbReference type="CDD" id="cd00088">
    <property type="entry name" value="HPT"/>
    <property type="match status" value="1"/>
</dbReference>
<keyword evidence="6 15" id="KW-0597">Phosphoprotein</keyword>
<dbReference type="AlphaFoldDB" id="H9UGR6"/>
<evidence type="ECO:0000259" key="19">
    <source>
        <dbReference type="PROSITE" id="PS50885"/>
    </source>
</evidence>
<dbReference type="NCBIfam" id="TIGR00836">
    <property type="entry name" value="amt"/>
    <property type="match status" value="1"/>
</dbReference>
<keyword evidence="12 17" id="KW-1133">Transmembrane helix</keyword>
<keyword evidence="11" id="KW-0067">ATP-binding</keyword>
<comment type="similarity">
    <text evidence="3">Belongs to the ammonia transporter channel (TC 1.A.11.2) family.</text>
</comment>
<keyword evidence="14" id="KW-0924">Ammonia transport</keyword>
<feature type="transmembrane region" description="Helical" evidence="17">
    <location>
        <begin position="288"/>
        <end position="306"/>
    </location>
</feature>
<keyword evidence="22" id="KW-1185">Reference proteome</keyword>
<evidence type="ECO:0000256" key="4">
    <source>
        <dbReference type="ARBA" id="ARBA00012438"/>
    </source>
</evidence>
<evidence type="ECO:0000256" key="15">
    <source>
        <dbReference type="PROSITE-ProRule" id="PRU00110"/>
    </source>
</evidence>
<evidence type="ECO:0000256" key="5">
    <source>
        <dbReference type="ARBA" id="ARBA00022448"/>
    </source>
</evidence>
<dbReference type="GO" id="GO:0008519">
    <property type="term" value="F:ammonium channel activity"/>
    <property type="evidence" value="ECO:0007669"/>
    <property type="project" value="InterPro"/>
</dbReference>
<proteinExistence type="inferred from homology"/>
<dbReference type="Gene3D" id="1.10.3430.10">
    <property type="entry name" value="Ammonium transporter AmtB like domains"/>
    <property type="match status" value="1"/>
</dbReference>
<feature type="coiled-coil region" evidence="16">
    <location>
        <begin position="661"/>
        <end position="688"/>
    </location>
</feature>
<dbReference type="InterPro" id="IPR008207">
    <property type="entry name" value="Sig_transdc_His_kin_Hpt_dom"/>
</dbReference>
<feature type="transmembrane region" description="Helical" evidence="17">
    <location>
        <begin position="318"/>
        <end position="336"/>
    </location>
</feature>
<dbReference type="STRING" id="889378.Spiaf_0609"/>
<evidence type="ECO:0000256" key="6">
    <source>
        <dbReference type="ARBA" id="ARBA00022553"/>
    </source>
</evidence>
<feature type="domain" description="HPt" evidence="20">
    <location>
        <begin position="607"/>
        <end position="707"/>
    </location>
</feature>
<dbReference type="KEGG" id="sfc:Spiaf_0609"/>
<feature type="domain" description="HAMP" evidence="19">
    <location>
        <begin position="417"/>
        <end position="451"/>
    </location>
</feature>
<evidence type="ECO:0000256" key="12">
    <source>
        <dbReference type="ARBA" id="ARBA00022989"/>
    </source>
</evidence>
<dbReference type="InterPro" id="IPR036890">
    <property type="entry name" value="HATPase_C_sf"/>
</dbReference>
<keyword evidence="7" id="KW-0808">Transferase</keyword>
<dbReference type="PROSITE" id="PS50894">
    <property type="entry name" value="HPT"/>
    <property type="match status" value="1"/>
</dbReference>
<accession>H9UGR6</accession>
<dbReference type="GO" id="GO:0000155">
    <property type="term" value="F:phosphorelay sensor kinase activity"/>
    <property type="evidence" value="ECO:0007669"/>
    <property type="project" value="UniProtKB-ARBA"/>
</dbReference>
<dbReference type="HOGENOM" id="CLU_000445_33_6_12"/>
<dbReference type="RefSeq" id="WP_014454706.1">
    <property type="nucleotide sequence ID" value="NC_017098.1"/>
</dbReference>
<dbReference type="PANTHER" id="PTHR11730">
    <property type="entry name" value="AMMONIUM TRANSPORTER"/>
    <property type="match status" value="1"/>
</dbReference>
<evidence type="ECO:0000256" key="10">
    <source>
        <dbReference type="ARBA" id="ARBA00022777"/>
    </source>
</evidence>
<reference evidence="22" key="1">
    <citation type="journal article" date="2013" name="Stand. Genomic Sci.">
        <title>Complete genome sequence of the halophilic bacterium Spirochaeta africana type strain (Z-7692(T)) from the alkaline Lake Magadi in the East African Rift.</title>
        <authorList>
            <person name="Liolos K."/>
            <person name="Abt B."/>
            <person name="Scheuner C."/>
            <person name="Teshima H."/>
            <person name="Held B."/>
            <person name="Lapidus A."/>
            <person name="Nolan M."/>
            <person name="Lucas S."/>
            <person name="Deshpande S."/>
            <person name="Cheng J.F."/>
            <person name="Tapia R."/>
            <person name="Goodwin L.A."/>
            <person name="Pitluck S."/>
            <person name="Pagani I."/>
            <person name="Ivanova N."/>
            <person name="Mavromatis K."/>
            <person name="Mikhailova N."/>
            <person name="Huntemann M."/>
            <person name="Pati A."/>
            <person name="Chen A."/>
            <person name="Palaniappan K."/>
            <person name="Land M."/>
            <person name="Rohde M."/>
            <person name="Tindall B.J."/>
            <person name="Detter J.C."/>
            <person name="Goker M."/>
            <person name="Bristow J."/>
            <person name="Eisen J.A."/>
            <person name="Markowitz V."/>
            <person name="Hugenholtz P."/>
            <person name="Woyke T."/>
            <person name="Klenk H.P."/>
            <person name="Kyrpides N.C."/>
        </authorList>
    </citation>
    <scope>NUCLEOTIDE SEQUENCE</scope>
    <source>
        <strain evidence="22">ATCC 700263 / DSM 8902 / Z-7692</strain>
    </source>
</reference>
<dbReference type="Proteomes" id="UP000007383">
    <property type="component" value="Chromosome"/>
</dbReference>
<dbReference type="InterPro" id="IPR003660">
    <property type="entry name" value="HAMP_dom"/>
</dbReference>
<keyword evidence="9" id="KW-0547">Nucleotide-binding</keyword>
<dbReference type="GO" id="GO:0005524">
    <property type="term" value="F:ATP binding"/>
    <property type="evidence" value="ECO:0007669"/>
    <property type="project" value="UniProtKB-KW"/>
</dbReference>
<evidence type="ECO:0000256" key="9">
    <source>
        <dbReference type="ARBA" id="ARBA00022741"/>
    </source>
</evidence>
<dbReference type="InterPro" id="IPR029020">
    <property type="entry name" value="Ammonium/urea_transptr"/>
</dbReference>
<organism evidence="21 22">
    <name type="scientific">Spirochaeta africana (strain ATCC 700263 / DSM 8902 / Z-7692)</name>
    <dbReference type="NCBI Taxonomy" id="889378"/>
    <lineage>
        <taxon>Bacteria</taxon>
        <taxon>Pseudomonadati</taxon>
        <taxon>Spirochaetota</taxon>
        <taxon>Spirochaetia</taxon>
        <taxon>Spirochaetales</taxon>
        <taxon>Spirochaetaceae</taxon>
        <taxon>Spirochaeta</taxon>
    </lineage>
</organism>
<dbReference type="Pfam" id="PF02518">
    <property type="entry name" value="HATPase_c"/>
    <property type="match status" value="1"/>
</dbReference>
<feature type="transmembrane region" description="Helical" evidence="17">
    <location>
        <begin position="356"/>
        <end position="376"/>
    </location>
</feature>
<dbReference type="SUPFAM" id="SSF111352">
    <property type="entry name" value="Ammonium transporter"/>
    <property type="match status" value="1"/>
</dbReference>
<evidence type="ECO:0000256" key="1">
    <source>
        <dbReference type="ARBA" id="ARBA00000085"/>
    </source>
</evidence>
<feature type="transmembrane region" description="Helical" evidence="17">
    <location>
        <begin position="264"/>
        <end position="282"/>
    </location>
</feature>
<feature type="transmembrane region" description="Helical" evidence="17">
    <location>
        <begin position="89"/>
        <end position="112"/>
    </location>
</feature>
<gene>
    <name evidence="21" type="ordered locus">Spiaf_0609</name>
</gene>
<dbReference type="InterPro" id="IPR018047">
    <property type="entry name" value="Ammonium_transpt_CS"/>
</dbReference>
<feature type="transmembrane region" description="Helical" evidence="17">
    <location>
        <begin position="51"/>
        <end position="69"/>
    </location>
</feature>
<dbReference type="Gene3D" id="3.30.565.10">
    <property type="entry name" value="Histidine kinase-like ATPase, C-terminal domain"/>
    <property type="match status" value="1"/>
</dbReference>
<dbReference type="InterPro" id="IPR004358">
    <property type="entry name" value="Sig_transdc_His_kin-like_C"/>
</dbReference>
<dbReference type="GO" id="GO:0097272">
    <property type="term" value="P:ammonium homeostasis"/>
    <property type="evidence" value="ECO:0007669"/>
    <property type="project" value="TreeGrafter"/>
</dbReference>
<dbReference type="PROSITE" id="PS50885">
    <property type="entry name" value="HAMP"/>
    <property type="match status" value="1"/>
</dbReference>
<evidence type="ECO:0000259" key="20">
    <source>
        <dbReference type="PROSITE" id="PS50894"/>
    </source>
</evidence>
<dbReference type="SUPFAM" id="SSF55874">
    <property type="entry name" value="ATPase domain of HSP90 chaperone/DNA topoisomerase II/histidine kinase"/>
    <property type="match status" value="1"/>
</dbReference>
<feature type="transmembrane region" description="Helical" evidence="17">
    <location>
        <begin position="119"/>
        <end position="141"/>
    </location>
</feature>
<dbReference type="Pfam" id="PF00909">
    <property type="entry name" value="Ammonium_transp"/>
    <property type="match status" value="1"/>
</dbReference>
<evidence type="ECO:0000256" key="11">
    <source>
        <dbReference type="ARBA" id="ARBA00022840"/>
    </source>
</evidence>
<evidence type="ECO:0000256" key="14">
    <source>
        <dbReference type="ARBA" id="ARBA00023177"/>
    </source>
</evidence>
<dbReference type="eggNOG" id="COG0643">
    <property type="taxonomic scope" value="Bacteria"/>
</dbReference>
<dbReference type="EMBL" id="CP003282">
    <property type="protein sequence ID" value="AFG36709.1"/>
    <property type="molecule type" value="Genomic_DNA"/>
</dbReference>
<dbReference type="PANTHER" id="PTHR11730:SF6">
    <property type="entry name" value="AMMONIUM TRANSPORTER"/>
    <property type="match status" value="1"/>
</dbReference>
<evidence type="ECO:0000256" key="7">
    <source>
        <dbReference type="ARBA" id="ARBA00022679"/>
    </source>
</evidence>
<keyword evidence="16" id="KW-0175">Coiled coil</keyword>
<dbReference type="PROSITE" id="PS50109">
    <property type="entry name" value="HIS_KIN"/>
    <property type="match status" value="1"/>
</dbReference>
<dbReference type="Gene3D" id="3.30.450.20">
    <property type="entry name" value="PAS domain"/>
    <property type="match status" value="1"/>
</dbReference>
<dbReference type="Pfam" id="PF01627">
    <property type="entry name" value="Hpt"/>
    <property type="match status" value="1"/>
</dbReference>
<sequence>MEVSMSVIDTLWVVTAAALVFFMQAGFSLLESGLTRSKNSINVAIKNLTDLGVSIICYWLFGFALMFGVSRFGLLGSSGFLFSANGAMWPAAFFLFQAMFCSTAATIVSGAVAERMRYISYIASTVLLAALIYPVLGHWVWGSGLIGGSGGWLEALGFVDFAGSTVVHSTGGWIALAALLIIGPRRGRFTETGSRRIPGSNIPMAVVGVMILWFGWFGFNGGSTLGMTPDVPQILVNTAIAAAAGMVGALIIGWPLSGHPDVGFVLNGSLAGLVGITAAAPFVVEWQAAVIGVIGGAVMLLSSWGLERARIDDAVDAVPVHLIAGIWGTLAVGVFGQLDLIGTGLSRWDQVRVQGLGIGVIGVWAFFVPLLLLWLLNRAMPLRVTEEQELSGLNVAEHGASTESWDLLQVMEQHRHSGDLSQRVPVEPFTEVGAIAGQYNAVLDSLNENVVAKSEYLTILDNVSDGLFLIDSQMRIAPSYSRTVESLLDTAVPAGDSLVSLLSRLLPERKLRSVQEFLLLCFEDKVDHRTVMKLNPLQQEEFFYDKGEGSLVSRHLQWSFTRVLDTLDSRPRLMVLVRDVTEQVQLGEQMEQQRRESAGEMELLYRILHIDPGMLREFIDGVEQNIAAINQELESGAAGNRLDLLFSLAHRIKGDAALLGLDFIAERAHELEEELAGLQARAQVRNEDFLPLTIAVSRLASMAAKARGVTRRLSNFQRSFAAQDNSDRAFIEAAVRRTVDRVAQDSGKQVELSVSIDAAGLPDRLGRSVRDALVQLVRNAVVHGIELPEQRQLAGKPAAGQLQVRVYNETVGQQVLLCVVVRDDGAGLDLERLKQQAVRSGRYSSRDAERWTPEDVARLIFAGGVSTADRASLHAGRGVGMSIVGTAVRQQQGRISVLYQPGVYTEFTLRFPADRAVKAPEISGAPAAEQAALV</sequence>
<evidence type="ECO:0000256" key="8">
    <source>
        <dbReference type="ARBA" id="ARBA00022692"/>
    </source>
</evidence>
<feature type="transmembrane region" description="Helical" evidence="17">
    <location>
        <begin position="12"/>
        <end position="30"/>
    </location>
</feature>
<comment type="subcellular location">
    <subcellularLocation>
        <location evidence="2">Membrane</location>
        <topology evidence="2">Multi-pass membrane protein</topology>
    </subcellularLocation>
</comment>
<dbReference type="PROSITE" id="PS01219">
    <property type="entry name" value="AMMONIUM_TRANSP"/>
    <property type="match status" value="1"/>
</dbReference>
<feature type="transmembrane region" description="Helical" evidence="17">
    <location>
        <begin position="202"/>
        <end position="219"/>
    </location>
</feature>
<dbReference type="PRINTS" id="PR00344">
    <property type="entry name" value="BCTRLSENSOR"/>
</dbReference>
<feature type="modified residue" description="Phosphohistidine" evidence="15">
    <location>
        <position position="650"/>
    </location>
</feature>
<comment type="catalytic activity">
    <reaction evidence="1">
        <text>ATP + protein L-histidine = ADP + protein N-phospho-L-histidine.</text>
        <dbReference type="EC" id="2.7.13.3"/>
    </reaction>
</comment>
<dbReference type="EC" id="2.7.13.3" evidence="4"/>
<feature type="domain" description="Histidine kinase" evidence="18">
    <location>
        <begin position="666"/>
        <end position="915"/>
    </location>
</feature>
<protein>
    <recommendedName>
        <fullName evidence="4">histidine kinase</fullName>
        <ecNumber evidence="4">2.7.13.3</ecNumber>
    </recommendedName>
</protein>
<keyword evidence="8 17" id="KW-0812">Transmembrane</keyword>
<evidence type="ECO:0000259" key="18">
    <source>
        <dbReference type="PROSITE" id="PS50109"/>
    </source>
</evidence>
<dbReference type="SMART" id="SM00387">
    <property type="entry name" value="HATPase_c"/>
    <property type="match status" value="1"/>
</dbReference>
<keyword evidence="13 17" id="KW-0472">Membrane</keyword>
<dbReference type="eggNOG" id="COG0004">
    <property type="taxonomic scope" value="Bacteria"/>
</dbReference>
<dbReference type="InterPro" id="IPR003594">
    <property type="entry name" value="HATPase_dom"/>
</dbReference>
<dbReference type="SUPFAM" id="SSF47226">
    <property type="entry name" value="Histidine-containing phosphotransfer domain, HPT domain"/>
    <property type="match status" value="1"/>
</dbReference>
<evidence type="ECO:0000256" key="3">
    <source>
        <dbReference type="ARBA" id="ARBA00005887"/>
    </source>
</evidence>
<evidence type="ECO:0000256" key="17">
    <source>
        <dbReference type="SAM" id="Phobius"/>
    </source>
</evidence>
<dbReference type="PATRIC" id="fig|889378.3.peg.618"/>
<keyword evidence="10" id="KW-0418">Kinase</keyword>
<evidence type="ECO:0000256" key="2">
    <source>
        <dbReference type="ARBA" id="ARBA00004141"/>
    </source>
</evidence>
<feature type="transmembrane region" description="Helical" evidence="17">
    <location>
        <begin position="231"/>
        <end position="252"/>
    </location>
</feature>